<proteinExistence type="predicted"/>
<evidence type="ECO:0000313" key="3">
    <source>
        <dbReference type="Proteomes" id="UP001187192"/>
    </source>
</evidence>
<protein>
    <submittedName>
        <fullName evidence="2">Uncharacterized protein</fullName>
    </submittedName>
</protein>
<reference evidence="2" key="1">
    <citation type="submission" date="2023-07" db="EMBL/GenBank/DDBJ databases">
        <title>draft genome sequence of fig (Ficus carica).</title>
        <authorList>
            <person name="Takahashi T."/>
            <person name="Nishimura K."/>
        </authorList>
    </citation>
    <scope>NUCLEOTIDE SEQUENCE</scope>
</reference>
<evidence type="ECO:0000313" key="2">
    <source>
        <dbReference type="EMBL" id="GMN58562.1"/>
    </source>
</evidence>
<comment type="caution">
    <text evidence="2">The sequence shown here is derived from an EMBL/GenBank/DDBJ whole genome shotgun (WGS) entry which is preliminary data.</text>
</comment>
<organism evidence="2 3">
    <name type="scientific">Ficus carica</name>
    <name type="common">Common fig</name>
    <dbReference type="NCBI Taxonomy" id="3494"/>
    <lineage>
        <taxon>Eukaryota</taxon>
        <taxon>Viridiplantae</taxon>
        <taxon>Streptophyta</taxon>
        <taxon>Embryophyta</taxon>
        <taxon>Tracheophyta</taxon>
        <taxon>Spermatophyta</taxon>
        <taxon>Magnoliopsida</taxon>
        <taxon>eudicotyledons</taxon>
        <taxon>Gunneridae</taxon>
        <taxon>Pentapetalae</taxon>
        <taxon>rosids</taxon>
        <taxon>fabids</taxon>
        <taxon>Rosales</taxon>
        <taxon>Moraceae</taxon>
        <taxon>Ficeae</taxon>
        <taxon>Ficus</taxon>
    </lineage>
</organism>
<dbReference type="AlphaFoldDB" id="A0AA88DNF0"/>
<keyword evidence="3" id="KW-1185">Reference proteome</keyword>
<dbReference type="EMBL" id="BTGU01000079">
    <property type="protein sequence ID" value="GMN58562.1"/>
    <property type="molecule type" value="Genomic_DNA"/>
</dbReference>
<evidence type="ECO:0000313" key="1">
    <source>
        <dbReference type="EMBL" id="GMN56862.1"/>
    </source>
</evidence>
<dbReference type="Proteomes" id="UP001187192">
    <property type="component" value="Unassembled WGS sequence"/>
</dbReference>
<gene>
    <name evidence="1" type="ORF">TIFTF001_025978</name>
    <name evidence="2" type="ORF">TIFTF001_027652</name>
</gene>
<sequence>MNNGVHAFVVLDSEETFSLHTVNRFRRQVSFHDLLILHDLEWVKINTDEAEVCKIWSFEMQCSFLELSRLCHHYCVLIGISVELMKVGAALGLKAIQQMFPSYKEGQRGGCR</sequence>
<accession>A0AA88DNF0</accession>
<name>A0AA88DNF0_FICCA</name>
<dbReference type="EMBL" id="BTGU01000066">
    <property type="protein sequence ID" value="GMN56862.1"/>
    <property type="molecule type" value="Genomic_DNA"/>
</dbReference>